<evidence type="ECO:0000256" key="4">
    <source>
        <dbReference type="PROSITE-ProRule" id="PRU00284"/>
    </source>
</evidence>
<feature type="domain" description="Methyl-accepting transducer" evidence="7">
    <location>
        <begin position="259"/>
        <end position="488"/>
    </location>
</feature>
<dbReference type="SMART" id="SM00283">
    <property type="entry name" value="MA"/>
    <property type="match status" value="1"/>
</dbReference>
<evidence type="ECO:0000256" key="1">
    <source>
        <dbReference type="ARBA" id="ARBA00022481"/>
    </source>
</evidence>
<dbReference type="RefSeq" id="WP_203169899.1">
    <property type="nucleotide sequence ID" value="NZ_JAEVLS010000006.1"/>
</dbReference>
<dbReference type="PANTHER" id="PTHR43531:SF14">
    <property type="entry name" value="METHYL-ACCEPTING CHEMOTAXIS PROTEIN I-RELATED"/>
    <property type="match status" value="1"/>
</dbReference>
<dbReference type="InterPro" id="IPR051310">
    <property type="entry name" value="MCP_chemotaxis"/>
</dbReference>
<dbReference type="PANTHER" id="PTHR43531">
    <property type="entry name" value="PROTEIN ICFG"/>
    <property type="match status" value="1"/>
</dbReference>
<protein>
    <submittedName>
        <fullName evidence="8">Methyl-accepting chemotaxis protein</fullName>
    </submittedName>
</protein>
<dbReference type="EMBL" id="JAEVLS010000006">
    <property type="protein sequence ID" value="MBM0107783.1"/>
    <property type="molecule type" value="Genomic_DNA"/>
</dbReference>
<dbReference type="PROSITE" id="PS50111">
    <property type="entry name" value="CHEMOTAXIS_TRANSDUC_2"/>
    <property type="match status" value="1"/>
</dbReference>
<dbReference type="PRINTS" id="PR00260">
    <property type="entry name" value="CHEMTRNSDUCR"/>
</dbReference>
<comment type="similarity">
    <text evidence="3">Belongs to the methyl-accepting chemotaxis (MCP) protein family.</text>
</comment>
<comment type="caution">
    <text evidence="8">The sequence shown here is derived from an EMBL/GenBank/DDBJ whole genome shotgun (WGS) entry which is preliminary data.</text>
</comment>
<evidence type="ECO:0000259" key="7">
    <source>
        <dbReference type="PROSITE" id="PS50111"/>
    </source>
</evidence>
<dbReference type="Gene3D" id="1.10.287.950">
    <property type="entry name" value="Methyl-accepting chemotaxis protein"/>
    <property type="match status" value="1"/>
</dbReference>
<evidence type="ECO:0000256" key="2">
    <source>
        <dbReference type="ARBA" id="ARBA00023224"/>
    </source>
</evidence>
<evidence type="ECO:0000256" key="6">
    <source>
        <dbReference type="SAM" id="Phobius"/>
    </source>
</evidence>
<keyword evidence="2 4" id="KW-0807">Transducer</keyword>
<organism evidence="8 9">
    <name type="scientific">Steroidobacter gossypii</name>
    <dbReference type="NCBI Taxonomy" id="2805490"/>
    <lineage>
        <taxon>Bacteria</taxon>
        <taxon>Pseudomonadati</taxon>
        <taxon>Pseudomonadota</taxon>
        <taxon>Gammaproteobacteria</taxon>
        <taxon>Steroidobacterales</taxon>
        <taxon>Steroidobacteraceae</taxon>
        <taxon>Steroidobacter</taxon>
    </lineage>
</organism>
<sequence>MKFKHRIWMLPIMTAVIIMIGIAVSSQMTSRTSSALARVEQVQYPTVEALRIVASELIDVQESLQRAVAEGDENALSAASEHAIKLRDALRELGAVDKERTLARDLGSAFEDYYSAATSATKIMLGSETGDATTAIGRMQKTNESLTAALTQAQQAAIGEFRSLLASGTDNVQRSLVASLVTAVVMMLALAVGSWVLIGSVFRSLGGEPEMAVQIVRTIASGDFTQVVSLRADDDSSLLHGIETLRQKLGTLIQDVRVTSSAVDAAAGDINSGIERLSSRTSDQAASLEETASSMEEMTVTVKRNADNARHANQLASEARDQAERGGAVASRAVTAMAEINESSRRIADIIGVIDEIAFQTNLLALNAAVEAARAGEQGRGFAVVASEVRSLAQRSATAAREIKELIQDSVSKVQDGTKLVDESGRHLTDIVSAAKKVADIIGEISAASQQQASGLDQVNGAITQMDESTQQNAAMAEETSAVAASMSEQARKLTGLITVFKIRENSGHQTVVRAPLAPPALKPAAAKPAPLASTKPALTASPQPVKKAAGSDVEWQEF</sequence>
<evidence type="ECO:0000256" key="5">
    <source>
        <dbReference type="SAM" id="MobiDB-lite"/>
    </source>
</evidence>
<name>A0ABS1X3I5_9GAMM</name>
<proteinExistence type="inferred from homology"/>
<accession>A0ABS1X3I5</accession>
<keyword evidence="9" id="KW-1185">Reference proteome</keyword>
<keyword evidence="6" id="KW-1133">Transmembrane helix</keyword>
<dbReference type="InterPro" id="IPR004090">
    <property type="entry name" value="Chemotax_Me-accpt_rcpt"/>
</dbReference>
<feature type="transmembrane region" description="Helical" evidence="6">
    <location>
        <begin position="176"/>
        <end position="198"/>
    </location>
</feature>
<feature type="compositionally biased region" description="Low complexity" evidence="5">
    <location>
        <begin position="523"/>
        <end position="541"/>
    </location>
</feature>
<dbReference type="InterPro" id="IPR004089">
    <property type="entry name" value="MCPsignal_dom"/>
</dbReference>
<evidence type="ECO:0000313" key="8">
    <source>
        <dbReference type="EMBL" id="MBM0107783.1"/>
    </source>
</evidence>
<evidence type="ECO:0000313" key="9">
    <source>
        <dbReference type="Proteomes" id="UP000661077"/>
    </source>
</evidence>
<gene>
    <name evidence="8" type="ORF">JM946_23865</name>
</gene>
<keyword evidence="6" id="KW-0812">Transmembrane</keyword>
<dbReference type="CDD" id="cd11386">
    <property type="entry name" value="MCP_signal"/>
    <property type="match status" value="1"/>
</dbReference>
<keyword evidence="1" id="KW-0488">Methylation</keyword>
<dbReference type="Pfam" id="PF00015">
    <property type="entry name" value="MCPsignal"/>
    <property type="match status" value="1"/>
</dbReference>
<dbReference type="SUPFAM" id="SSF58104">
    <property type="entry name" value="Methyl-accepting chemotaxis protein (MCP) signaling domain"/>
    <property type="match status" value="1"/>
</dbReference>
<reference evidence="8 9" key="1">
    <citation type="journal article" date="2021" name="Int. J. Syst. Evol. Microbiol.">
        <title>Steroidobacter gossypii sp. nov., isolated from soil of cotton cropping field.</title>
        <authorList>
            <person name="Huang R."/>
            <person name="Yang S."/>
            <person name="Zhen C."/>
            <person name="Liu W."/>
        </authorList>
    </citation>
    <scope>NUCLEOTIDE SEQUENCE [LARGE SCALE GENOMIC DNA]</scope>
    <source>
        <strain evidence="8 9">S1-65</strain>
    </source>
</reference>
<dbReference type="Proteomes" id="UP000661077">
    <property type="component" value="Unassembled WGS sequence"/>
</dbReference>
<feature type="region of interest" description="Disordered" evidence="5">
    <location>
        <begin position="523"/>
        <end position="559"/>
    </location>
</feature>
<evidence type="ECO:0000256" key="3">
    <source>
        <dbReference type="ARBA" id="ARBA00029447"/>
    </source>
</evidence>
<keyword evidence="6" id="KW-0472">Membrane</keyword>